<protein>
    <submittedName>
        <fullName evidence="1">Uncharacterized protein</fullName>
    </submittedName>
</protein>
<dbReference type="RefSeq" id="WP_255510317.1">
    <property type="nucleotide sequence ID" value="NZ_FZNK01000001.1"/>
</dbReference>
<evidence type="ECO:0000313" key="2">
    <source>
        <dbReference type="Proteomes" id="UP001210528"/>
    </source>
</evidence>
<reference evidence="1 2" key="1">
    <citation type="submission" date="2023-01" db="EMBL/GenBank/DDBJ databases">
        <title>Halorubrum ezzemoulense from Santa Pola, Spain.</title>
        <authorList>
            <person name="Feng Y."/>
            <person name="Louyakis A.S."/>
            <person name="Gogarten J.P."/>
        </authorList>
    </citation>
    <scope>NUCLEOTIDE SEQUENCE [LARGE SCALE GENOMIC DNA]</scope>
    <source>
        <strain evidence="1 2">AMM015</strain>
    </source>
</reference>
<name>A0ABT4YYP4_HALEZ</name>
<organism evidence="1 2">
    <name type="scientific">Halorubrum ezzemoulense</name>
    <name type="common">Halorubrum chaoviator</name>
    <dbReference type="NCBI Taxonomy" id="337243"/>
    <lineage>
        <taxon>Archaea</taxon>
        <taxon>Methanobacteriati</taxon>
        <taxon>Methanobacteriota</taxon>
        <taxon>Stenosarchaea group</taxon>
        <taxon>Halobacteria</taxon>
        <taxon>Halobacteriales</taxon>
        <taxon>Haloferacaceae</taxon>
        <taxon>Halorubrum</taxon>
    </lineage>
</organism>
<comment type="caution">
    <text evidence="1">The sequence shown here is derived from an EMBL/GenBank/DDBJ whole genome shotgun (WGS) entry which is preliminary data.</text>
</comment>
<keyword evidence="2" id="KW-1185">Reference proteome</keyword>
<dbReference type="Proteomes" id="UP001210528">
    <property type="component" value="Unassembled WGS sequence"/>
</dbReference>
<evidence type="ECO:0000313" key="1">
    <source>
        <dbReference type="EMBL" id="MDB2291024.1"/>
    </source>
</evidence>
<gene>
    <name evidence="1" type="ORF">PM085_01780</name>
</gene>
<sequence>MRVWFVLVHDLLALGTVAATEPPGAALSALVLSNPVSPSGCSC</sequence>
<accession>A0ABT4YYP4</accession>
<dbReference type="EMBL" id="JAQLUK010000001">
    <property type="protein sequence ID" value="MDB2291024.1"/>
    <property type="molecule type" value="Genomic_DNA"/>
</dbReference>
<proteinExistence type="predicted"/>